<proteinExistence type="predicted"/>
<keyword evidence="1" id="KW-0812">Transmembrane</keyword>
<dbReference type="PANTHER" id="PTHR44757:SF2">
    <property type="entry name" value="BIOFILM ARCHITECTURE MAINTENANCE PROTEIN MBAA"/>
    <property type="match status" value="1"/>
</dbReference>
<dbReference type="Gene3D" id="3.20.20.450">
    <property type="entry name" value="EAL domain"/>
    <property type="match status" value="1"/>
</dbReference>
<dbReference type="Gene3D" id="3.30.70.270">
    <property type="match status" value="1"/>
</dbReference>
<evidence type="ECO:0000259" key="3">
    <source>
        <dbReference type="PROSITE" id="PS50887"/>
    </source>
</evidence>
<dbReference type="SUPFAM" id="SSF141868">
    <property type="entry name" value="EAL domain-like"/>
    <property type="match status" value="1"/>
</dbReference>
<dbReference type="CDD" id="cd01949">
    <property type="entry name" value="GGDEF"/>
    <property type="match status" value="1"/>
</dbReference>
<keyword evidence="1" id="KW-1133">Transmembrane helix</keyword>
<dbReference type="EMBL" id="VOSK01000078">
    <property type="protein sequence ID" value="MPR27237.1"/>
    <property type="molecule type" value="Genomic_DNA"/>
</dbReference>
<evidence type="ECO:0000313" key="5">
    <source>
        <dbReference type="Proteomes" id="UP000403266"/>
    </source>
</evidence>
<dbReference type="InterPro" id="IPR001633">
    <property type="entry name" value="EAL_dom"/>
</dbReference>
<dbReference type="PROSITE" id="PS50887">
    <property type="entry name" value="GGDEF"/>
    <property type="match status" value="1"/>
</dbReference>
<feature type="transmembrane region" description="Helical" evidence="1">
    <location>
        <begin position="171"/>
        <end position="193"/>
    </location>
</feature>
<dbReference type="SMART" id="SM00052">
    <property type="entry name" value="EAL"/>
    <property type="match status" value="1"/>
</dbReference>
<dbReference type="InterPro" id="IPR052155">
    <property type="entry name" value="Biofilm_reg_signaling"/>
</dbReference>
<comment type="caution">
    <text evidence="4">The sequence shown here is derived from an EMBL/GenBank/DDBJ whole genome shotgun (WGS) entry which is preliminary data.</text>
</comment>
<dbReference type="InterPro" id="IPR035919">
    <property type="entry name" value="EAL_sf"/>
</dbReference>
<dbReference type="InterPro" id="IPR043128">
    <property type="entry name" value="Rev_trsase/Diguanyl_cyclase"/>
</dbReference>
<dbReference type="CDD" id="cd01948">
    <property type="entry name" value="EAL"/>
    <property type="match status" value="1"/>
</dbReference>
<sequence length="645" mass="72149">MSLRTLKVIFGAVTVCFLLASAYIAVLVTERQKVLGDITHYNPAWHASQAVSEFMRLERRLDAFNVQGRGVNKDEVELRFEILLSRAKLLIEGRFQSIIQDDVDQLATLRRLVDVLVLMQPLIAELEHPGSVQQALQLLEPLEPRLLQLASYAQIRGGERIAQDQQELNRLYWIFSGLSLGLILLGLILIGLFSRHNQLLERAHSDLHALTGHLAHAASHDALTGLANRALFHERLAAYLTRRQQKGIRFAALCLDLDRFKSVNDTLGHEIGDALLKVVANRLRNCLRDGDMVARLGGDEFGILQKVTGEREPCTILARRIVERLSAPYSVDGREIVIGASVGIAPVEPDIVSPDQMLKRADLALYEAKSQGRGMFCYFEPSMEARLDARRSLETDLRKALANDEFELFFQPQVDLRLYEINGFEALLRWRHPKWAKVSPAEYIPVAEDIGLISPLGEWVIRTACTEAVKWPRDIKVAVNLSPVQFRNGTLVQSVRHALESTGLAPRRLELEITETSLLDENEATMAALHELRRLGVQIAIDDFGTGYSSLSYLRSFPFDRIKVDRSFVRDLSSRRDAMTIVRSIASLGAGLGMSTVAEGIETKEQLTQVQTAGYTEAQGYYFGRPKPAHELVYSLDALLSAPSA</sequence>
<reference evidence="4 5" key="1">
    <citation type="journal article" date="2019" name="Syst. Appl. Microbiol.">
        <title>Microvirga tunisiensis sp. nov., a root nodule symbiotic bacterium isolated from Lupinus micranthus and L. luteus grown in Northern Tunisia.</title>
        <authorList>
            <person name="Msaddak A."/>
            <person name="Rejili M."/>
            <person name="Duran D."/>
            <person name="Mars M."/>
            <person name="Palacios J.M."/>
            <person name="Ruiz-Argueso T."/>
            <person name="Rey L."/>
            <person name="Imperial J."/>
        </authorList>
    </citation>
    <scope>NUCLEOTIDE SEQUENCE [LARGE SCALE GENOMIC DNA]</scope>
    <source>
        <strain evidence="4 5">Lmie10</strain>
    </source>
</reference>
<dbReference type="OrthoDB" id="9814202at2"/>
<feature type="domain" description="GGDEF" evidence="3">
    <location>
        <begin position="248"/>
        <end position="381"/>
    </location>
</feature>
<accession>A0A5N7MJV6</accession>
<protein>
    <submittedName>
        <fullName evidence="4">EAL domain-containing protein</fullName>
    </submittedName>
</protein>
<dbReference type="InterPro" id="IPR029787">
    <property type="entry name" value="Nucleotide_cyclase"/>
</dbReference>
<dbReference type="Pfam" id="PF00990">
    <property type="entry name" value="GGDEF"/>
    <property type="match status" value="1"/>
</dbReference>
<name>A0A5N7MJV6_9HYPH</name>
<gene>
    <name evidence="4" type="ORF">FS320_19005</name>
</gene>
<dbReference type="NCBIfam" id="TIGR00254">
    <property type="entry name" value="GGDEF"/>
    <property type="match status" value="1"/>
</dbReference>
<keyword evidence="5" id="KW-1185">Reference proteome</keyword>
<dbReference type="InterPro" id="IPR000160">
    <property type="entry name" value="GGDEF_dom"/>
</dbReference>
<evidence type="ECO:0000313" key="4">
    <source>
        <dbReference type="EMBL" id="MPR27237.1"/>
    </source>
</evidence>
<dbReference type="GO" id="GO:0003824">
    <property type="term" value="F:catalytic activity"/>
    <property type="evidence" value="ECO:0007669"/>
    <property type="project" value="UniProtKB-ARBA"/>
</dbReference>
<evidence type="ECO:0000256" key="1">
    <source>
        <dbReference type="SAM" id="Phobius"/>
    </source>
</evidence>
<dbReference type="PANTHER" id="PTHR44757">
    <property type="entry name" value="DIGUANYLATE CYCLASE DGCP"/>
    <property type="match status" value="1"/>
</dbReference>
<dbReference type="SUPFAM" id="SSF55073">
    <property type="entry name" value="Nucleotide cyclase"/>
    <property type="match status" value="1"/>
</dbReference>
<keyword evidence="1" id="KW-0472">Membrane</keyword>
<dbReference type="Pfam" id="PF00563">
    <property type="entry name" value="EAL"/>
    <property type="match status" value="1"/>
</dbReference>
<evidence type="ECO:0000259" key="2">
    <source>
        <dbReference type="PROSITE" id="PS50883"/>
    </source>
</evidence>
<dbReference type="SMART" id="SM00267">
    <property type="entry name" value="GGDEF"/>
    <property type="match status" value="1"/>
</dbReference>
<dbReference type="AlphaFoldDB" id="A0A5N7MJV6"/>
<dbReference type="Proteomes" id="UP000403266">
    <property type="component" value="Unassembled WGS sequence"/>
</dbReference>
<dbReference type="PROSITE" id="PS50883">
    <property type="entry name" value="EAL"/>
    <property type="match status" value="1"/>
</dbReference>
<feature type="domain" description="EAL" evidence="2">
    <location>
        <begin position="390"/>
        <end position="640"/>
    </location>
</feature>
<dbReference type="RefSeq" id="WP_152713375.1">
    <property type="nucleotide sequence ID" value="NZ_VOSK01000078.1"/>
</dbReference>
<organism evidence="4 5">
    <name type="scientific">Microvirga tunisiensis</name>
    <dbReference type="NCBI Taxonomy" id="2108360"/>
    <lineage>
        <taxon>Bacteria</taxon>
        <taxon>Pseudomonadati</taxon>
        <taxon>Pseudomonadota</taxon>
        <taxon>Alphaproteobacteria</taxon>
        <taxon>Hyphomicrobiales</taxon>
        <taxon>Methylobacteriaceae</taxon>
        <taxon>Microvirga</taxon>
    </lineage>
</organism>
<dbReference type="FunFam" id="3.30.70.270:FF:000001">
    <property type="entry name" value="Diguanylate cyclase domain protein"/>
    <property type="match status" value="1"/>
</dbReference>